<dbReference type="EMBL" id="LNYU01000024">
    <property type="protein sequence ID" value="KTD63639.1"/>
    <property type="molecule type" value="Genomic_DNA"/>
</dbReference>
<dbReference type="Gene3D" id="3.40.50.1110">
    <property type="entry name" value="SGNH hydrolase"/>
    <property type="match status" value="1"/>
</dbReference>
<dbReference type="Proteomes" id="UP000054703">
    <property type="component" value="Unassembled WGS sequence"/>
</dbReference>
<gene>
    <name evidence="3" type="ORF">Lsan_1072</name>
</gene>
<dbReference type="PANTHER" id="PTHR45642">
    <property type="entry name" value="GDSL ESTERASE/LIPASE EXL3"/>
    <property type="match status" value="1"/>
</dbReference>
<feature type="coiled-coil region" evidence="2">
    <location>
        <begin position="168"/>
        <end position="198"/>
    </location>
</feature>
<name>A0A0W0Z3D1_9GAMM</name>
<dbReference type="CDD" id="cd01846">
    <property type="entry name" value="fatty_acyltransferase_like"/>
    <property type="match status" value="1"/>
</dbReference>
<comment type="caution">
    <text evidence="3">The sequence shown here is derived from an EMBL/GenBank/DDBJ whole genome shotgun (WGS) entry which is preliminary data.</text>
</comment>
<evidence type="ECO:0000313" key="3">
    <source>
        <dbReference type="EMBL" id="KTD63639.1"/>
    </source>
</evidence>
<evidence type="ECO:0000313" key="4">
    <source>
        <dbReference type="Proteomes" id="UP000054703"/>
    </source>
</evidence>
<dbReference type="GO" id="GO:0016788">
    <property type="term" value="F:hydrolase activity, acting on ester bonds"/>
    <property type="evidence" value="ECO:0007669"/>
    <property type="project" value="InterPro"/>
</dbReference>
<keyword evidence="1" id="KW-0732">Signal</keyword>
<dbReference type="Pfam" id="PF00657">
    <property type="entry name" value="Lipase_GDSL"/>
    <property type="match status" value="1"/>
</dbReference>
<dbReference type="PATRIC" id="fig|45074.5.peg.1140"/>
<accession>A0A0W0Z3D1</accession>
<dbReference type="SUPFAM" id="SSF52266">
    <property type="entry name" value="SGNH hydrolase"/>
    <property type="match status" value="1"/>
</dbReference>
<evidence type="ECO:0000256" key="2">
    <source>
        <dbReference type="SAM" id="Coils"/>
    </source>
</evidence>
<reference evidence="3 4" key="1">
    <citation type="submission" date="2015-11" db="EMBL/GenBank/DDBJ databases">
        <title>Genomic analysis of 38 Legionella species identifies large and diverse effector repertoires.</title>
        <authorList>
            <person name="Burstein D."/>
            <person name="Amaro F."/>
            <person name="Zusman T."/>
            <person name="Lifshitz Z."/>
            <person name="Cohen O."/>
            <person name="Gilbert J.A."/>
            <person name="Pupko T."/>
            <person name="Shuman H.A."/>
            <person name="Segal G."/>
        </authorList>
    </citation>
    <scope>NUCLEOTIDE SEQUENCE [LARGE SCALE GENOMIC DNA]</scope>
    <source>
        <strain evidence="3 4">SC-63-C7</strain>
    </source>
</reference>
<keyword evidence="2" id="KW-0175">Coiled coil</keyword>
<proteinExistence type="predicted"/>
<dbReference type="AlphaFoldDB" id="A0A0W0Z3D1"/>
<dbReference type="STRING" id="45074.Lsan_1072"/>
<keyword evidence="4" id="KW-1185">Reference proteome</keyword>
<dbReference type="InterPro" id="IPR050592">
    <property type="entry name" value="GDSL_lipolytic_enzyme"/>
</dbReference>
<evidence type="ECO:0000256" key="1">
    <source>
        <dbReference type="ARBA" id="ARBA00022729"/>
    </source>
</evidence>
<sequence>MYFFFLCNLGESHGSIIINKEINVTMIRISRIVVLGDSLSDRGTFDKRKLFGFIPLSDFNEVGYDSPRGRFTNGFVWGDYFVTAIIEDFEIDCVRKKLKINHDPRGNADVADAILANDFNILKKNEKAFSLNNDKHILFRGERLARFYCEAGLTSDDYASQFTIHPKYEFLRLILSRLEDKRKQLSDEDKKYKITEQEKSETLIIEWSGANDLLTVNAEPTLIEADNAVNARIENLEMLIQQGYRNFVLVNLPDLSLTPRFQAKGKKEQENAAKCSDHFNDQLAVRVNQLIEKYKDLNIPLNLSIFDANSPFKKMYTHYEEYGFDKDKLKSPYINSAEFKQNQKNPEYQKQHISPADGYMFWDDIHPSMDTHSWLAVMFKEDYNKVFKFIPPEPVKRRCSKEAEDMFRHCISASYTHLPDDVVKIINTIYSDAKNLGQSWCPQRREEGDLLKQFVFELKCQSGNLHEIDALIKKFTKDTENMKMIKRHQYPIYDFFAGKKTTHLEDTIKALATAVDTHLYDSKQMTMS</sequence>
<dbReference type="InterPro" id="IPR036514">
    <property type="entry name" value="SGNH_hydro_sf"/>
</dbReference>
<protein>
    <submittedName>
        <fullName evidence="3">Phospholipase/lecithinase/hemolysin</fullName>
    </submittedName>
</protein>
<organism evidence="3 4">
    <name type="scientific">Legionella santicrucis</name>
    <dbReference type="NCBI Taxonomy" id="45074"/>
    <lineage>
        <taxon>Bacteria</taxon>
        <taxon>Pseudomonadati</taxon>
        <taxon>Pseudomonadota</taxon>
        <taxon>Gammaproteobacteria</taxon>
        <taxon>Legionellales</taxon>
        <taxon>Legionellaceae</taxon>
        <taxon>Legionella</taxon>
    </lineage>
</organism>
<dbReference type="InterPro" id="IPR001087">
    <property type="entry name" value="GDSL"/>
</dbReference>
<dbReference type="PANTHER" id="PTHR45642:SF139">
    <property type="entry name" value="SGNH HYDROLASE-TYPE ESTERASE DOMAIN-CONTAINING PROTEIN"/>
    <property type="match status" value="1"/>
</dbReference>